<organism evidence="3 4">
    <name type="scientific">Akkermansia muciniphila</name>
    <dbReference type="NCBI Taxonomy" id="239935"/>
    <lineage>
        <taxon>Bacteria</taxon>
        <taxon>Pseudomonadati</taxon>
        <taxon>Verrucomicrobiota</taxon>
        <taxon>Verrucomicrobiia</taxon>
        <taxon>Verrucomicrobiales</taxon>
        <taxon>Akkermansiaceae</taxon>
        <taxon>Akkermansia</taxon>
    </lineage>
</organism>
<dbReference type="InterPro" id="IPR006073">
    <property type="entry name" value="GTP-bd"/>
</dbReference>
<evidence type="ECO:0000259" key="2">
    <source>
        <dbReference type="SMART" id="SM00382"/>
    </source>
</evidence>
<feature type="domain" description="AAA+ ATPase" evidence="2">
    <location>
        <begin position="48"/>
        <end position="206"/>
    </location>
</feature>
<dbReference type="Gene3D" id="3.40.50.300">
    <property type="entry name" value="P-loop containing nucleotide triphosphate hydrolases"/>
    <property type="match status" value="1"/>
</dbReference>
<dbReference type="InterPro" id="IPR027417">
    <property type="entry name" value="P-loop_NTPase"/>
</dbReference>
<dbReference type="GO" id="GO:0005525">
    <property type="term" value="F:GTP binding"/>
    <property type="evidence" value="ECO:0007669"/>
    <property type="project" value="InterPro"/>
</dbReference>
<name>A0A2N8HBM4_9BACT</name>
<accession>A0A2N8HBM4</accession>
<dbReference type="Proteomes" id="UP000236000">
    <property type="component" value="Unassembled WGS sequence"/>
</dbReference>
<dbReference type="GO" id="GO:0030488">
    <property type="term" value="P:tRNA methylation"/>
    <property type="evidence" value="ECO:0007669"/>
    <property type="project" value="TreeGrafter"/>
</dbReference>
<sequence length="555" mass="62782">MLTGGKNVIPHAVRDVADAAAAFSARIGPDRHFDSQEAVEEALAECCSPQNVAVIGMTGSGKSSTLDALAGERFCSRVSSEATLVRWQYRPHPAPHTHEWVLDLFYPSDALLNLEFWDTIGLEQEDAPRKLKHIVPKSDAILVVISAREGSQAVLWDYLQTLEERLRSRMVLVITHAELLSFDQLQSLKEELRATSRERLGVQLPLYPVTTAGDQAGEGVEALRTCVQEVLKRSPLTDKRVERLLLATDSLLEEQGKVLNELHRLSKMDSGFLTAIDREIDRIQLQMEDEMPARLKAYAQYVQDCVPRLGKKSARQMGRFLSIRRTMILHKLPPVIDEWFYELVKSGIEERHAYYNKEFLNICQTHWNHVRPRVKEQWDCDIGDFPAARLQADLEVYKERLGRSIYMPLKDFGIKPCLSKLFLDQEDVMRTELKLMLVMVILGALLGCFGEHAAGFACLAAALAVWVGGNVGLAWMQFRLSRQIVAAAAEMHVAVECGLRTPLYEAMISGLSDYRKLYADIRGQVAGGVEHLQPLLNARYDLFYKLTVQKHRFRI</sequence>
<protein>
    <recommendedName>
        <fullName evidence="2">AAA+ ATPase domain-containing protein</fullName>
    </recommendedName>
</protein>
<dbReference type="AlphaFoldDB" id="A0A2N8HBM4"/>
<keyword evidence="1" id="KW-0472">Membrane</keyword>
<reference evidence="3 4" key="1">
    <citation type="journal article" date="2017" name="BMC Genomics">
        <title>Genome sequencing of 39 Akkermansia muciniphila isolates reveals its population structure, genomic and functional diverisity, and global distribution in mammalian gut microbiotas.</title>
        <authorList>
            <person name="Guo X."/>
            <person name="Li S."/>
            <person name="Zhang J."/>
            <person name="Wu F."/>
            <person name="Li X."/>
            <person name="Wu D."/>
            <person name="Zhang M."/>
            <person name="Ou Z."/>
            <person name="Jie Z."/>
            <person name="Yan Q."/>
            <person name="Li P."/>
            <person name="Yi J."/>
            <person name="Peng Y."/>
        </authorList>
    </citation>
    <scope>NUCLEOTIDE SEQUENCE [LARGE SCALE GENOMIC DNA]</scope>
    <source>
        <strain evidence="3 4">GP24</strain>
    </source>
</reference>
<gene>
    <name evidence="3" type="ORF">CXU22_11590</name>
</gene>
<dbReference type="SMART" id="SM00382">
    <property type="entry name" value="AAA"/>
    <property type="match status" value="1"/>
</dbReference>
<dbReference type="CDD" id="cd00882">
    <property type="entry name" value="Ras_like_GTPase"/>
    <property type="match status" value="1"/>
</dbReference>
<proteinExistence type="predicted"/>
<dbReference type="InterPro" id="IPR003593">
    <property type="entry name" value="AAA+_ATPase"/>
</dbReference>
<comment type="caution">
    <text evidence="3">The sequence shown here is derived from an EMBL/GenBank/DDBJ whole genome shotgun (WGS) entry which is preliminary data.</text>
</comment>
<dbReference type="GO" id="GO:0005829">
    <property type="term" value="C:cytosol"/>
    <property type="evidence" value="ECO:0007669"/>
    <property type="project" value="TreeGrafter"/>
</dbReference>
<keyword evidence="1" id="KW-1133">Transmembrane helix</keyword>
<evidence type="ECO:0000256" key="1">
    <source>
        <dbReference type="SAM" id="Phobius"/>
    </source>
</evidence>
<keyword evidence="1" id="KW-0812">Transmembrane</keyword>
<evidence type="ECO:0000313" key="4">
    <source>
        <dbReference type="Proteomes" id="UP000236000"/>
    </source>
</evidence>
<dbReference type="PANTHER" id="PTHR42714">
    <property type="entry name" value="TRNA MODIFICATION GTPASE GTPBP3"/>
    <property type="match status" value="1"/>
</dbReference>
<dbReference type="GO" id="GO:0002098">
    <property type="term" value="P:tRNA wobble uridine modification"/>
    <property type="evidence" value="ECO:0007669"/>
    <property type="project" value="TreeGrafter"/>
</dbReference>
<dbReference type="SUPFAM" id="SSF52540">
    <property type="entry name" value="P-loop containing nucleoside triphosphate hydrolases"/>
    <property type="match status" value="1"/>
</dbReference>
<dbReference type="Pfam" id="PF01926">
    <property type="entry name" value="MMR_HSR1"/>
    <property type="match status" value="1"/>
</dbReference>
<feature type="transmembrane region" description="Helical" evidence="1">
    <location>
        <begin position="456"/>
        <end position="476"/>
    </location>
</feature>
<dbReference type="EMBL" id="PJKA01000013">
    <property type="protein sequence ID" value="PNC17252.1"/>
    <property type="molecule type" value="Genomic_DNA"/>
</dbReference>
<dbReference type="PANTHER" id="PTHR42714:SF2">
    <property type="entry name" value="TRNA MODIFICATION GTPASE GTPBP3, MITOCHONDRIAL"/>
    <property type="match status" value="1"/>
</dbReference>
<evidence type="ECO:0000313" key="3">
    <source>
        <dbReference type="EMBL" id="PNC17252.1"/>
    </source>
</evidence>
<dbReference type="OrthoDB" id="197770at2"/>
<dbReference type="RefSeq" id="WP_102715625.1">
    <property type="nucleotide sequence ID" value="NZ_PJKA01000013.1"/>
</dbReference>